<dbReference type="OrthoDB" id="9813438at2"/>
<feature type="region of interest" description="Disordered" evidence="1">
    <location>
        <begin position="380"/>
        <end position="399"/>
    </location>
</feature>
<sequence length="545" mass="61180">MNDLINQPDAPRLIYGLRDTGYSFNTAAADIIDNSIAANATEVNVRIELSEDGRKFVCFGDNGDGMDSEMLFDAMRYGAPARANLASLGKFGLGLKTASSSVCLRFTVISRESEEADFAKLAWDLEHVEEQNQWEMLREEMTADDYELFEELCGDKGTLVVWSKCDRLLSKEYDDPGGAREQAAIRRLGERLIDHVALIYYRFLDKGDDRERHVSITVNGEQVRPWNPFYPEKADQVLSPEQQKLEIELEDGSVETAQIRAWILPNRRDLTKDEQKVANITNRGQGFYIHREGRVIQQGGWLGVFGAVEPHTSLLRVEFDFTHKLDEAFKVDVKKSKILFDPALEEALKTLLQPTYREAGNRYRRKEKAAAVERGVDHGSANKVIGNTPSTKKPDVQSADAGQKTATLNNNRGAGIKLRVPVDTHVNPDSIHVEAVETITSGDLWEPAMRSDAESGFVAGVRINKHHDFYLKIYQRAAASGYAVEGMDLLLWAFAVAEQNNTNDDLEPIFEDIRNEISTNLKKLLREVPLPDDEELTEAGDEEGD</sequence>
<proteinExistence type="predicted"/>
<dbReference type="AlphaFoldDB" id="A0A0M4MR36"/>
<dbReference type="Proteomes" id="UP000057938">
    <property type="component" value="Chromosome"/>
</dbReference>
<dbReference type="STRING" id="361183.AMC99_00054"/>
<dbReference type="Gene3D" id="3.30.565.10">
    <property type="entry name" value="Histidine kinase-like ATPase, C-terminal domain"/>
    <property type="match status" value="1"/>
</dbReference>
<organism evidence="2 3">
    <name type="scientific">Altererythrobacter epoxidivorans</name>
    <dbReference type="NCBI Taxonomy" id="361183"/>
    <lineage>
        <taxon>Bacteria</taxon>
        <taxon>Pseudomonadati</taxon>
        <taxon>Pseudomonadota</taxon>
        <taxon>Alphaproteobacteria</taxon>
        <taxon>Sphingomonadales</taxon>
        <taxon>Erythrobacteraceae</taxon>
        <taxon>Altererythrobacter</taxon>
    </lineage>
</organism>
<dbReference type="PATRIC" id="fig|361183.4.peg.55"/>
<keyword evidence="3" id="KW-1185">Reference proteome</keyword>
<dbReference type="InterPro" id="IPR036890">
    <property type="entry name" value="HATPase_C_sf"/>
</dbReference>
<evidence type="ECO:0000313" key="3">
    <source>
        <dbReference type="Proteomes" id="UP000057938"/>
    </source>
</evidence>
<dbReference type="SUPFAM" id="SSF55874">
    <property type="entry name" value="ATPase domain of HSP90 chaperone/DNA topoisomerase II/histidine kinase"/>
    <property type="match status" value="1"/>
</dbReference>
<evidence type="ECO:0000256" key="1">
    <source>
        <dbReference type="SAM" id="MobiDB-lite"/>
    </source>
</evidence>
<evidence type="ECO:0000313" key="2">
    <source>
        <dbReference type="EMBL" id="ALE15370.1"/>
    </source>
</evidence>
<reference evidence="2 3" key="1">
    <citation type="submission" date="2015-09" db="EMBL/GenBank/DDBJ databases">
        <title>Complete genome sequence of a benzo[a]pyrene-degrading bacterium Altererythrobacter epoxidivorans CGMCC 1.7731T.</title>
        <authorList>
            <person name="Li Z."/>
            <person name="Cheng H."/>
            <person name="Huo Y."/>
            <person name="Xu X."/>
        </authorList>
    </citation>
    <scope>NUCLEOTIDE SEQUENCE [LARGE SCALE GENOMIC DNA]</scope>
    <source>
        <strain evidence="2 3">CGMCC 1.7731</strain>
    </source>
</reference>
<dbReference type="Pfam" id="PF13589">
    <property type="entry name" value="HATPase_c_3"/>
    <property type="match status" value="1"/>
</dbReference>
<evidence type="ECO:0008006" key="4">
    <source>
        <dbReference type="Google" id="ProtNLM"/>
    </source>
</evidence>
<gene>
    <name evidence="2" type="ORF">AMC99_00054</name>
</gene>
<dbReference type="RefSeq" id="WP_061921276.1">
    <property type="nucleotide sequence ID" value="NZ_CP012669.1"/>
</dbReference>
<name>A0A0M4MR36_9SPHN</name>
<accession>A0A0M4MR36</accession>
<dbReference type="KEGG" id="aep:AMC99_00054"/>
<dbReference type="EMBL" id="CP012669">
    <property type="protein sequence ID" value="ALE15370.1"/>
    <property type="molecule type" value="Genomic_DNA"/>
</dbReference>
<protein>
    <recommendedName>
        <fullName evidence="4">ATP-binding protein</fullName>
    </recommendedName>
</protein>